<keyword evidence="2" id="KW-1185">Reference proteome</keyword>
<dbReference type="Proteomes" id="UP001142055">
    <property type="component" value="Chromosome 3"/>
</dbReference>
<dbReference type="PANTHER" id="PTHR46579">
    <property type="entry name" value="F5/8 TYPE C DOMAIN-CONTAINING PROTEIN-RELATED"/>
    <property type="match status" value="1"/>
</dbReference>
<name>A0A9Q0M4A3_BLOTA</name>
<comment type="caution">
    <text evidence="1">The sequence shown here is derived from an EMBL/GenBank/DDBJ whole genome shotgun (WGS) entry which is preliminary data.</text>
</comment>
<dbReference type="EMBL" id="JAPWDV010000003">
    <property type="protein sequence ID" value="KAJ6218629.1"/>
    <property type="molecule type" value="Genomic_DNA"/>
</dbReference>
<evidence type="ECO:0000313" key="2">
    <source>
        <dbReference type="Proteomes" id="UP001142055"/>
    </source>
</evidence>
<evidence type="ECO:0000313" key="1">
    <source>
        <dbReference type="EMBL" id="KAJ6218629.1"/>
    </source>
</evidence>
<reference evidence="1" key="1">
    <citation type="submission" date="2022-12" db="EMBL/GenBank/DDBJ databases">
        <title>Genome assemblies of Blomia tropicalis.</title>
        <authorList>
            <person name="Cui Y."/>
        </authorList>
    </citation>
    <scope>NUCLEOTIDE SEQUENCE</scope>
    <source>
        <tissue evidence="1">Adult mites</tissue>
    </source>
</reference>
<dbReference type="PANTHER" id="PTHR46579:SF1">
    <property type="entry name" value="F5_8 TYPE C DOMAIN-CONTAINING PROTEIN"/>
    <property type="match status" value="1"/>
</dbReference>
<protein>
    <submittedName>
        <fullName evidence="1">Uncharacterized protein</fullName>
    </submittedName>
</protein>
<gene>
    <name evidence="1" type="ORF">RDWZM_009786</name>
</gene>
<proteinExistence type="predicted"/>
<accession>A0A9Q0M4A3</accession>
<sequence>MGICDAPARAKVLNMSQHNGSFGCNYCKIYAPFNEDLKCRVFVPTSNLQPRTTDEWKKLALAASNTKITRANEREFLGVKGWNQLLRLPYIDIVSFCPPDYMHSQLLGTVRLLLAYWLGGRSQLFKYNFHMVWHLPQVVRQYGPLITNSAFQLENWMGKIAKQIHESKIHIAEQAINKCSVISSTITNFYSNIDCFETEFIKYF</sequence>
<dbReference type="AlphaFoldDB" id="A0A9Q0M4A3"/>
<organism evidence="1 2">
    <name type="scientific">Blomia tropicalis</name>
    <name type="common">Mite</name>
    <dbReference type="NCBI Taxonomy" id="40697"/>
    <lineage>
        <taxon>Eukaryota</taxon>
        <taxon>Metazoa</taxon>
        <taxon>Ecdysozoa</taxon>
        <taxon>Arthropoda</taxon>
        <taxon>Chelicerata</taxon>
        <taxon>Arachnida</taxon>
        <taxon>Acari</taxon>
        <taxon>Acariformes</taxon>
        <taxon>Sarcoptiformes</taxon>
        <taxon>Astigmata</taxon>
        <taxon>Glycyphagoidea</taxon>
        <taxon>Echimyopodidae</taxon>
        <taxon>Blomia</taxon>
    </lineage>
</organism>